<dbReference type="SUPFAM" id="SSF55729">
    <property type="entry name" value="Acyl-CoA N-acyltransferases (Nat)"/>
    <property type="match status" value="1"/>
</dbReference>
<feature type="domain" description="N-acetyltransferase" evidence="1">
    <location>
        <begin position="27"/>
        <end position="165"/>
    </location>
</feature>
<evidence type="ECO:0000313" key="3">
    <source>
        <dbReference type="Proteomes" id="UP000640489"/>
    </source>
</evidence>
<dbReference type="AlphaFoldDB" id="A0A930YCW2"/>
<reference evidence="2" key="1">
    <citation type="submission" date="2020-11" db="EMBL/GenBank/DDBJ databases">
        <title>Nocardioides sp. nov., isolated from Soil of Cynanchum wilfordii Hemsley rhizosphere.</title>
        <authorList>
            <person name="Lee J.-S."/>
            <person name="Suh M.K."/>
            <person name="Kim J.-S."/>
        </authorList>
    </citation>
    <scope>NUCLEOTIDE SEQUENCE</scope>
    <source>
        <strain evidence="2">KCTC 19275</strain>
    </source>
</reference>
<dbReference type="PROSITE" id="PS51186">
    <property type="entry name" value="GNAT"/>
    <property type="match status" value="1"/>
</dbReference>
<keyword evidence="3" id="KW-1185">Reference proteome</keyword>
<dbReference type="Pfam" id="PF00583">
    <property type="entry name" value="Acetyltransf_1"/>
    <property type="match status" value="1"/>
</dbReference>
<dbReference type="InterPro" id="IPR000182">
    <property type="entry name" value="GNAT_dom"/>
</dbReference>
<gene>
    <name evidence="2" type="ORF">ISU07_03100</name>
</gene>
<organism evidence="2 3">
    <name type="scientific">Nocardioides islandensis</name>
    <dbReference type="NCBI Taxonomy" id="433663"/>
    <lineage>
        <taxon>Bacteria</taxon>
        <taxon>Bacillati</taxon>
        <taxon>Actinomycetota</taxon>
        <taxon>Actinomycetes</taxon>
        <taxon>Propionibacteriales</taxon>
        <taxon>Nocardioidaceae</taxon>
        <taxon>Nocardioides</taxon>
    </lineage>
</organism>
<dbReference type="GO" id="GO:0016747">
    <property type="term" value="F:acyltransferase activity, transferring groups other than amino-acyl groups"/>
    <property type="evidence" value="ECO:0007669"/>
    <property type="project" value="InterPro"/>
</dbReference>
<dbReference type="EMBL" id="JADKPN010000001">
    <property type="protein sequence ID" value="MBF4762102.1"/>
    <property type="molecule type" value="Genomic_DNA"/>
</dbReference>
<name>A0A930YCW2_9ACTN</name>
<protein>
    <submittedName>
        <fullName evidence="2">GNAT family N-acetyltransferase</fullName>
    </submittedName>
</protein>
<comment type="caution">
    <text evidence="2">The sequence shown here is derived from an EMBL/GenBank/DDBJ whole genome shotgun (WGS) entry which is preliminary data.</text>
</comment>
<dbReference type="Gene3D" id="3.40.630.30">
    <property type="match status" value="1"/>
</dbReference>
<dbReference type="Proteomes" id="UP000640489">
    <property type="component" value="Unassembled WGS sequence"/>
</dbReference>
<evidence type="ECO:0000259" key="1">
    <source>
        <dbReference type="PROSITE" id="PS51186"/>
    </source>
</evidence>
<evidence type="ECO:0000313" key="2">
    <source>
        <dbReference type="EMBL" id="MBF4762102.1"/>
    </source>
</evidence>
<sequence length="175" mass="19120">MPFTVGGDEEGSRSIPLWAEPSVGPVLRIVPADPDHLEEWRAIHNAIIPTAPLGTDDVKERATRNRLTLGYDGDVLVGNATVRPPDEEGTAVVIVRILPEHRRRGHGSSYLTHELAEAESQRPAHIGTVVLASNEDGLAFALARGFAEVDRYLLPGDTVPFVDLRLGEAQRPRRN</sequence>
<dbReference type="InterPro" id="IPR016181">
    <property type="entry name" value="Acyl_CoA_acyltransferase"/>
</dbReference>
<proteinExistence type="predicted"/>
<accession>A0A930YCW2</accession>